<feature type="coiled-coil region" evidence="9">
    <location>
        <begin position="579"/>
        <end position="637"/>
    </location>
</feature>
<dbReference type="HAMAP" id="MF_00848">
    <property type="entry name" value="Uup"/>
    <property type="match status" value="1"/>
</dbReference>
<evidence type="ECO:0000256" key="4">
    <source>
        <dbReference type="ARBA" id="ARBA00022763"/>
    </source>
</evidence>
<dbReference type="EMBL" id="AP024202">
    <property type="protein sequence ID" value="BCN94052.1"/>
    <property type="molecule type" value="Genomic_DNA"/>
</dbReference>
<name>A0ABM7MF30_9GAMM</name>
<dbReference type="Pfam" id="PF12848">
    <property type="entry name" value="ABC_tran_Xtn"/>
    <property type="match status" value="1"/>
</dbReference>
<dbReference type="InterPro" id="IPR003439">
    <property type="entry name" value="ABC_transporter-like_ATP-bd"/>
</dbReference>
<organism evidence="12 13">
    <name type="scientific">Thiomicrorhabdus immobilis</name>
    <dbReference type="NCBI Taxonomy" id="2791037"/>
    <lineage>
        <taxon>Bacteria</taxon>
        <taxon>Pseudomonadati</taxon>
        <taxon>Pseudomonadota</taxon>
        <taxon>Gammaproteobacteria</taxon>
        <taxon>Thiotrichales</taxon>
        <taxon>Piscirickettsiaceae</taxon>
        <taxon>Thiomicrorhabdus</taxon>
    </lineage>
</organism>
<dbReference type="SUPFAM" id="SSF52540">
    <property type="entry name" value="P-loop containing nucleoside triphosphate hydrolases"/>
    <property type="match status" value="2"/>
</dbReference>
<dbReference type="Proteomes" id="UP001054820">
    <property type="component" value="Chromosome"/>
</dbReference>
<dbReference type="PROSITE" id="PS50893">
    <property type="entry name" value="ABC_TRANSPORTER_2"/>
    <property type="match status" value="2"/>
</dbReference>
<evidence type="ECO:0000256" key="3">
    <source>
        <dbReference type="ARBA" id="ARBA00022741"/>
    </source>
</evidence>
<dbReference type="InterPro" id="IPR032781">
    <property type="entry name" value="ABC_tran_Xtn"/>
</dbReference>
<dbReference type="PANTHER" id="PTHR42855">
    <property type="entry name" value="ABC TRANSPORTER ATP-BINDING SUBUNIT"/>
    <property type="match status" value="1"/>
</dbReference>
<dbReference type="Pfam" id="PF16326">
    <property type="entry name" value="ABC_tran_CTD"/>
    <property type="match status" value="1"/>
</dbReference>
<keyword evidence="9" id="KW-0175">Coiled coil</keyword>
<sequence>MALLFLRDISLSYGAAPLLDKVSFQLEPQERVCIVGRNGEGKSTLLKVIEGIVQADGGTRIVQDGVKIAKLQQEVPHDTTGSVFHVIADGMGNIGHLLEEFHQLSLALEQNYSDEVLEKFTKTQQDIEAQNGWELKQRVDTIISKLGLPEDSEFSKLSGGMKRRVLLAQALVQNPDILLLDEPTNHLDIPSIQWLEGFLKNIRCSLIFITHDRAFLQALATRIIELDRGNLSNWNCDYHTYLERKAETLEAEAKQNALFDKKLAQEETWIRQGIKARRTRNEGRVRALEKLRETHKARRSQQGTANLQVNRSDASGKQVFDIEHLTFNWPNKPIVSDLSTMIIRGDKVGIIGENGCGKSTLLALLLGKQQPDSGTVKLGTNIDIAYFDQHRAQLDENKPVVESVLEESDHVEINGQRKHVMSYLADFLFLPERARQPVKSLSGGERNRLLLARVFAKPSNLLILDEPTNDLDVETLELLEELLMNYQGTVLIVSHDRAFLNNVCTSSLVFDAPGVVNEYVGGYDDWLRQRPAHYGDVTKITGTRQPEAEKPSPVAQVAAVETTLAKKPKKLSYNDQREYDALPELLESLEAELEALNEQIAQPDFYQQGEEVVQATLKSLNDKESELEAAFERWEILESMVMGEA</sequence>
<accession>A0ABM7MF30</accession>
<evidence type="ECO:0000256" key="2">
    <source>
        <dbReference type="ARBA" id="ARBA00022737"/>
    </source>
</evidence>
<dbReference type="InterPro" id="IPR032524">
    <property type="entry name" value="ABC_tran_C"/>
</dbReference>
<dbReference type="InterPro" id="IPR037118">
    <property type="entry name" value="Val-tRNA_synth_C_sf"/>
</dbReference>
<keyword evidence="7 9" id="KW-0238">DNA-binding</keyword>
<feature type="region of interest" description="Disordered" evidence="10">
    <location>
        <begin position="292"/>
        <end position="312"/>
    </location>
</feature>
<comment type="similarity">
    <text evidence="9">Belongs to the ABC transporter superfamily. ABCF family. Uup subfamily.</text>
</comment>
<evidence type="ECO:0000256" key="7">
    <source>
        <dbReference type="ARBA" id="ARBA00023125"/>
    </source>
</evidence>
<dbReference type="Gene3D" id="1.10.287.380">
    <property type="entry name" value="Valyl-tRNA synthetase, C-terminal domain"/>
    <property type="match status" value="1"/>
</dbReference>
<dbReference type="InterPro" id="IPR027417">
    <property type="entry name" value="P-loop_NTPase"/>
</dbReference>
<dbReference type="InterPro" id="IPR051309">
    <property type="entry name" value="ABCF_ATPase"/>
</dbReference>
<feature type="binding site" evidence="9">
    <location>
        <begin position="36"/>
        <end position="43"/>
    </location>
    <ligand>
        <name>ATP</name>
        <dbReference type="ChEBI" id="CHEBI:30616"/>
        <label>1</label>
    </ligand>
</feature>
<evidence type="ECO:0000313" key="13">
    <source>
        <dbReference type="Proteomes" id="UP001054820"/>
    </source>
</evidence>
<keyword evidence="4 9" id="KW-0227">DNA damage</keyword>
<dbReference type="CDD" id="cd03221">
    <property type="entry name" value="ABCF_EF-3"/>
    <property type="match status" value="2"/>
</dbReference>
<dbReference type="InterPro" id="IPR017871">
    <property type="entry name" value="ABC_transporter-like_CS"/>
</dbReference>
<dbReference type="Gene3D" id="3.40.50.300">
    <property type="entry name" value="P-loop containing nucleotide triphosphate hydrolases"/>
    <property type="match status" value="2"/>
</dbReference>
<evidence type="ECO:0000256" key="9">
    <source>
        <dbReference type="HAMAP-Rule" id="MF_00848"/>
    </source>
</evidence>
<keyword evidence="1 9" id="KW-0963">Cytoplasm</keyword>
<comment type="subcellular location">
    <subcellularLocation>
        <location evidence="9">Cytoplasm</location>
    </subcellularLocation>
    <text evidence="9">Associates with ribosomes.</text>
</comment>
<dbReference type="GO" id="GO:0005524">
    <property type="term" value="F:ATP binding"/>
    <property type="evidence" value="ECO:0007669"/>
    <property type="project" value="UniProtKB-KW"/>
</dbReference>
<evidence type="ECO:0000256" key="6">
    <source>
        <dbReference type="ARBA" id="ARBA00022840"/>
    </source>
</evidence>
<feature type="binding site" evidence="9">
    <location>
        <begin position="352"/>
        <end position="359"/>
    </location>
    <ligand>
        <name>ATP</name>
        <dbReference type="ChEBI" id="CHEBI:30616"/>
        <label>2</label>
    </ligand>
</feature>
<gene>
    <name evidence="9" type="primary">uup</name>
    <name evidence="12" type="ORF">THMIRHAM_18370</name>
</gene>
<protein>
    <recommendedName>
        <fullName evidence="9">ATP-binding protein Uup</fullName>
        <ecNumber evidence="9">3.6.1.-</ecNumber>
    </recommendedName>
</protein>
<dbReference type="Pfam" id="PF00005">
    <property type="entry name" value="ABC_tran"/>
    <property type="match status" value="2"/>
</dbReference>
<proteinExistence type="inferred from homology"/>
<keyword evidence="3 9" id="KW-0547">Nucleotide-binding</keyword>
<evidence type="ECO:0000313" key="12">
    <source>
        <dbReference type="EMBL" id="BCN94052.1"/>
    </source>
</evidence>
<feature type="domain" description="ABC transporter" evidence="11">
    <location>
        <begin position="320"/>
        <end position="539"/>
    </location>
</feature>
<feature type="domain" description="ABC transporter" evidence="11">
    <location>
        <begin position="4"/>
        <end position="253"/>
    </location>
</feature>
<keyword evidence="5 9" id="KW-0378">Hydrolase</keyword>
<dbReference type="InterPro" id="IPR003593">
    <property type="entry name" value="AAA+_ATPase"/>
</dbReference>
<dbReference type="RefSeq" id="WP_237261532.1">
    <property type="nucleotide sequence ID" value="NZ_AP024202.1"/>
</dbReference>
<keyword evidence="2 9" id="KW-0677">Repeat</keyword>
<keyword evidence="13" id="KW-1185">Reference proteome</keyword>
<evidence type="ECO:0000256" key="5">
    <source>
        <dbReference type="ARBA" id="ARBA00022801"/>
    </source>
</evidence>
<dbReference type="InterPro" id="IPR043686">
    <property type="entry name" value="Uup"/>
</dbReference>
<keyword evidence="8 9" id="KW-0234">DNA repair</keyword>
<comment type="function">
    <text evidence="9">Probably plays a role in ribosome assembly or function. May be involved in resolution of branched DNA intermediates that result from template switching in postreplication gaps. Binds DNA and has ATPase activity.</text>
</comment>
<evidence type="ECO:0000259" key="11">
    <source>
        <dbReference type="PROSITE" id="PS50893"/>
    </source>
</evidence>
<evidence type="ECO:0000256" key="10">
    <source>
        <dbReference type="SAM" id="MobiDB-lite"/>
    </source>
</evidence>
<reference evidence="12" key="1">
    <citation type="journal article" date="2022" name="Arch. Microbiol.">
        <title>Thiomicrorhabdus immobilis sp. nov., a mesophilic sulfur-oxidizing bacterium isolated from sediment of a brackish lake in northern Japan.</title>
        <authorList>
            <person name="Kojima H."/>
            <person name="Mochizuki J."/>
            <person name="Kanda M."/>
            <person name="Watanabe T."/>
            <person name="Fukui M."/>
        </authorList>
    </citation>
    <scope>NUCLEOTIDE SEQUENCE</scope>
    <source>
        <strain evidence="12">Am19</strain>
    </source>
</reference>
<feature type="compositionally biased region" description="Polar residues" evidence="10">
    <location>
        <begin position="300"/>
        <end position="312"/>
    </location>
</feature>
<evidence type="ECO:0000256" key="1">
    <source>
        <dbReference type="ARBA" id="ARBA00022490"/>
    </source>
</evidence>
<evidence type="ECO:0000256" key="8">
    <source>
        <dbReference type="ARBA" id="ARBA00023204"/>
    </source>
</evidence>
<dbReference type="SMART" id="SM00382">
    <property type="entry name" value="AAA"/>
    <property type="match status" value="2"/>
</dbReference>
<dbReference type="PANTHER" id="PTHR42855:SF1">
    <property type="entry name" value="ABC TRANSPORTER DOMAIN-CONTAINING PROTEIN"/>
    <property type="match status" value="1"/>
</dbReference>
<dbReference type="PROSITE" id="PS00211">
    <property type="entry name" value="ABC_TRANSPORTER_1"/>
    <property type="match status" value="2"/>
</dbReference>
<dbReference type="EC" id="3.6.1.-" evidence="9"/>
<keyword evidence="6 9" id="KW-0067">ATP-binding</keyword>
<comment type="catalytic activity">
    <reaction evidence="9">
        <text>ATP + H2O = ADP + phosphate + H(+)</text>
        <dbReference type="Rhea" id="RHEA:13065"/>
        <dbReference type="ChEBI" id="CHEBI:15377"/>
        <dbReference type="ChEBI" id="CHEBI:15378"/>
        <dbReference type="ChEBI" id="CHEBI:30616"/>
        <dbReference type="ChEBI" id="CHEBI:43474"/>
        <dbReference type="ChEBI" id="CHEBI:456216"/>
    </reaction>
</comment>